<comment type="caution">
    <text evidence="2">The sequence shown here is derived from an EMBL/GenBank/DDBJ whole genome shotgun (WGS) entry which is preliminary data.</text>
</comment>
<evidence type="ECO:0000259" key="1">
    <source>
        <dbReference type="Pfam" id="PF13701"/>
    </source>
</evidence>
<organism evidence="2">
    <name type="scientific">mine drainage metagenome</name>
    <dbReference type="NCBI Taxonomy" id="410659"/>
    <lineage>
        <taxon>unclassified sequences</taxon>
        <taxon>metagenomes</taxon>
        <taxon>ecological metagenomes</taxon>
    </lineage>
</organism>
<dbReference type="InterPro" id="IPR012337">
    <property type="entry name" value="RNaseH-like_sf"/>
</dbReference>
<protein>
    <submittedName>
        <fullName evidence="2">Transposase</fullName>
    </submittedName>
</protein>
<reference evidence="2" key="1">
    <citation type="submission" date="2009-10" db="EMBL/GenBank/DDBJ databases">
        <title>Diversity of trophic interactions inside an arsenic-rich microbial ecosystem.</title>
        <authorList>
            <person name="Bertin P.N."/>
            <person name="Heinrich-Salmeron A."/>
            <person name="Pelletier E."/>
            <person name="Goulhen-Chollet F."/>
            <person name="Arsene-Ploetze F."/>
            <person name="Gallien S."/>
            <person name="Calteau A."/>
            <person name="Vallenet D."/>
            <person name="Casiot C."/>
            <person name="Chane-Woon-Ming B."/>
            <person name="Giloteaux L."/>
            <person name="Barakat M."/>
            <person name="Bonnefoy V."/>
            <person name="Bruneel O."/>
            <person name="Chandler M."/>
            <person name="Cleiss J."/>
            <person name="Duran R."/>
            <person name="Elbaz-Poulichet F."/>
            <person name="Fonknechten N."/>
            <person name="Lauga B."/>
            <person name="Mornico D."/>
            <person name="Ortet P."/>
            <person name="Schaeffer C."/>
            <person name="Siguier P."/>
            <person name="Alexander Thil Smith A."/>
            <person name="Van Dorsselaer A."/>
            <person name="Weissenbach J."/>
            <person name="Medigue C."/>
            <person name="Le Paslier D."/>
        </authorList>
    </citation>
    <scope>NUCLEOTIDE SEQUENCE</scope>
</reference>
<dbReference type="Pfam" id="PF13701">
    <property type="entry name" value="DDE_Tnp_1_4"/>
    <property type="match status" value="1"/>
</dbReference>
<dbReference type="SUPFAM" id="SSF53098">
    <property type="entry name" value="Ribonuclease H-like"/>
    <property type="match status" value="1"/>
</dbReference>
<dbReference type="AlphaFoldDB" id="E6Q2A4"/>
<gene>
    <name evidence="2" type="primary">tnp</name>
    <name evidence="2" type="ORF">CARN4_1748</name>
</gene>
<dbReference type="InterPro" id="IPR025668">
    <property type="entry name" value="Tnp_DDE_dom"/>
</dbReference>
<sequence>MTNPTGEAQDAILRPDFDRRIMLEFRGSIVSSDAGLLAYRELDDTLGLTRAAGKLLADARTGNNGRHALVGMFRQSVFGRLAGYEDVHDALRLRRDPAIRWIIGGKEAKGSGAPPSQMGRFETNWLAKPENLATLAGLSGHWIDEVAKRRSRKRIVLDMDSSVSPTHGEQEGSVWNGHFVYTCYHPLFVFKQSGDLERCALRPGNVHSADEWEDVLKPIVARYQGTVESIAFRGDAAFAQPNMYEFLEAEGIDYAIRLPSNQILQAQIGHLLKRPARRPSHHVQRLYKSFHYKAASWSHPRRLVAKVEWRLGELFPRVGFIVTNLRHASKNGAGFYNKRGTCELWIKEGKGAIKWTRLSCRSFNANAVRLQIHALAYNLGNFLRTLAIPEAIEKWSRTSLREKLIKIGAKVVSHGRYVTFQMAEVAIPRQLFAEIMQRIAALRSPPIATAT</sequence>
<name>E6Q2A4_9ZZZZ</name>
<dbReference type="NCBIfam" id="NF033539">
    <property type="entry name" value="transpos_IS1380"/>
    <property type="match status" value="1"/>
</dbReference>
<dbReference type="EMBL" id="CABO01000017">
    <property type="protein sequence ID" value="CBI01314.1"/>
    <property type="molecule type" value="Genomic_DNA"/>
</dbReference>
<accession>E6Q2A4</accession>
<dbReference type="InterPro" id="IPR047960">
    <property type="entry name" value="Transpos_IS1380"/>
</dbReference>
<evidence type="ECO:0000313" key="2">
    <source>
        <dbReference type="EMBL" id="CBI01314.1"/>
    </source>
</evidence>
<proteinExistence type="predicted"/>
<feature type="domain" description="Transposase DDE" evidence="1">
    <location>
        <begin position="15"/>
        <end position="443"/>
    </location>
</feature>